<evidence type="ECO:0000313" key="2">
    <source>
        <dbReference type="Proteomes" id="UP001482513"/>
    </source>
</evidence>
<proteinExistence type="predicted"/>
<reference evidence="1 2" key="1">
    <citation type="submission" date="2022-04" db="EMBL/GenBank/DDBJ databases">
        <title>Positive selection, recombination, and allopatry shape intraspecific diversity of widespread and dominant cyanobacteria.</title>
        <authorList>
            <person name="Wei J."/>
            <person name="Shu W."/>
            <person name="Hu C."/>
        </authorList>
    </citation>
    <scope>NUCLEOTIDE SEQUENCE [LARGE SCALE GENOMIC DNA]</scope>
    <source>
        <strain evidence="1 2">DQ-A4</strain>
    </source>
</reference>
<organism evidence="1 2">
    <name type="scientific">Leptolyngbya subtilissima DQ-A4</name>
    <dbReference type="NCBI Taxonomy" id="2933933"/>
    <lineage>
        <taxon>Bacteria</taxon>
        <taxon>Bacillati</taxon>
        <taxon>Cyanobacteriota</taxon>
        <taxon>Cyanophyceae</taxon>
        <taxon>Leptolyngbyales</taxon>
        <taxon>Leptolyngbyaceae</taxon>
        <taxon>Leptolyngbya group</taxon>
        <taxon>Leptolyngbya</taxon>
    </lineage>
</organism>
<protein>
    <submittedName>
        <fullName evidence="1">SAVMC3_10250 family protein</fullName>
    </submittedName>
</protein>
<dbReference type="NCBIfam" id="NF040893">
    <property type="entry name" value="SAVMC3_10250"/>
    <property type="match status" value="1"/>
</dbReference>
<accession>A0ABV0K3M3</accession>
<sequence>MKYYIYISRAKVDMLYTQLPPEFLKGISAEVTVNVGVLSGTFKGNPTGNDVSLPQRLHAVSQYINKHEDTGTVTSPGKYISGTTFFKYGIVSEYAADIVFFGGIVNGKTIALIGSSTSVIGAAERADANHSLNYYILEFLKSAIETEEDKSEQSDVFSRAVWAGLKALPPITHNLEFVAKVLYKEKDLIVGTPIYVAMLD</sequence>
<comment type="caution">
    <text evidence="1">The sequence shown here is derived from an EMBL/GenBank/DDBJ whole genome shotgun (WGS) entry which is preliminary data.</text>
</comment>
<dbReference type="Proteomes" id="UP001482513">
    <property type="component" value="Unassembled WGS sequence"/>
</dbReference>
<gene>
    <name evidence="1" type="ORF">NC992_06440</name>
</gene>
<dbReference type="InterPro" id="IPR054284">
    <property type="entry name" value="DUF7019"/>
</dbReference>
<evidence type="ECO:0000313" key="1">
    <source>
        <dbReference type="EMBL" id="MEP0946503.1"/>
    </source>
</evidence>
<dbReference type="EMBL" id="JAMPKX010000002">
    <property type="protein sequence ID" value="MEP0946503.1"/>
    <property type="molecule type" value="Genomic_DNA"/>
</dbReference>
<dbReference type="RefSeq" id="WP_190696174.1">
    <property type="nucleotide sequence ID" value="NZ_JAMPKX010000002.1"/>
</dbReference>
<dbReference type="Pfam" id="PF22880">
    <property type="entry name" value="DUF7019"/>
    <property type="match status" value="1"/>
</dbReference>
<name>A0ABV0K3M3_9CYAN</name>
<keyword evidence="2" id="KW-1185">Reference proteome</keyword>